<protein>
    <recommendedName>
        <fullName evidence="4">2TM domain-containing protein</fullName>
    </recommendedName>
</protein>
<evidence type="ECO:0000313" key="3">
    <source>
        <dbReference type="Proteomes" id="UP000183995"/>
    </source>
</evidence>
<dbReference type="OrthoDB" id="9815852at2"/>
<dbReference type="NCBIfam" id="NF038403">
    <property type="entry name" value="perm_prefix_1"/>
    <property type="match status" value="1"/>
</dbReference>
<gene>
    <name evidence="2" type="ORF">SAMN02745823_01005</name>
</gene>
<dbReference type="EMBL" id="FQXV01000002">
    <property type="protein sequence ID" value="SHH78281.1"/>
    <property type="molecule type" value="Genomic_DNA"/>
</dbReference>
<keyword evidence="3" id="KW-1185">Reference proteome</keyword>
<evidence type="ECO:0008006" key="4">
    <source>
        <dbReference type="Google" id="ProtNLM"/>
    </source>
</evidence>
<dbReference type="AlphaFoldDB" id="A0A1M5VSQ8"/>
<organism evidence="2 3">
    <name type="scientific">Sporobacter termitidis DSM 10068</name>
    <dbReference type="NCBI Taxonomy" id="1123282"/>
    <lineage>
        <taxon>Bacteria</taxon>
        <taxon>Bacillati</taxon>
        <taxon>Bacillota</taxon>
        <taxon>Clostridia</taxon>
        <taxon>Eubacteriales</taxon>
        <taxon>Oscillospiraceae</taxon>
        <taxon>Sporobacter</taxon>
    </lineage>
</organism>
<name>A0A1M5VSQ8_9FIRM</name>
<reference evidence="2 3" key="1">
    <citation type="submission" date="2016-11" db="EMBL/GenBank/DDBJ databases">
        <authorList>
            <person name="Jaros S."/>
            <person name="Januszkiewicz K."/>
            <person name="Wedrychowicz H."/>
        </authorList>
    </citation>
    <scope>NUCLEOTIDE SEQUENCE [LARGE SCALE GENOMIC DNA]</scope>
    <source>
        <strain evidence="2 3">DSM 10068</strain>
    </source>
</reference>
<dbReference type="RefSeq" id="WP_073076550.1">
    <property type="nucleotide sequence ID" value="NZ_FQXV01000002.1"/>
</dbReference>
<dbReference type="InterPro" id="IPR047928">
    <property type="entry name" value="Perm_prefix_1"/>
</dbReference>
<sequence length="131" mass="15237">MSRIEEHVHRIFRQIPDSERKTQLTKEIIQDLEEKVADLMSAGKTEEDAVNKAIIDFGDIDDLKAELMPAVKRHREHGLSLAYSIAGSILIILLVVFANFYYTPGVIWCVYPIFAVLWWPLSMLYLYLKRR</sequence>
<keyword evidence="1" id="KW-0472">Membrane</keyword>
<accession>A0A1M5VSQ8</accession>
<dbReference type="STRING" id="1123282.SAMN02745823_01005"/>
<proteinExistence type="predicted"/>
<keyword evidence="1" id="KW-1133">Transmembrane helix</keyword>
<keyword evidence="1" id="KW-0812">Transmembrane</keyword>
<evidence type="ECO:0000256" key="1">
    <source>
        <dbReference type="SAM" id="Phobius"/>
    </source>
</evidence>
<feature type="transmembrane region" description="Helical" evidence="1">
    <location>
        <begin position="108"/>
        <end position="128"/>
    </location>
</feature>
<feature type="transmembrane region" description="Helical" evidence="1">
    <location>
        <begin position="81"/>
        <end position="102"/>
    </location>
</feature>
<evidence type="ECO:0000313" key="2">
    <source>
        <dbReference type="EMBL" id="SHH78281.1"/>
    </source>
</evidence>
<dbReference type="Proteomes" id="UP000183995">
    <property type="component" value="Unassembled WGS sequence"/>
</dbReference>